<keyword evidence="5 6" id="KW-0472">Membrane</keyword>
<sequence length="318" mass="33793">MGCVGRHRRPAGAWVAVDSAHSGGGRMNAASWLAAAGTVCCVLALRGLFPTKEEVPLPFPELARTQRWAWALSWHLARRLEGLLGWRTRERLARLNLMAGLPAQLPAGWLPARMALGGGVGLIAGGLVIGLMPSGISRAALAAGITFAALISASLPILALRGKVCANRRSIALDLPFLLDVMTLCLEAGQGMTQAMYLAARYCPPGPLTRALSLALNEVRAGRSQREALEALATKLDVDGVHAWVAALVQAERLGSGTGAMLRSLASQLREEAFQRAEEAAMRAPVKMLLPLVSCMFPCTFLILGFPLFMGVLPQDAM</sequence>
<evidence type="ECO:0000256" key="3">
    <source>
        <dbReference type="ARBA" id="ARBA00022692"/>
    </source>
</evidence>
<dbReference type="PANTHER" id="PTHR35007">
    <property type="entry name" value="INTEGRAL MEMBRANE PROTEIN-RELATED"/>
    <property type="match status" value="1"/>
</dbReference>
<keyword evidence="4 6" id="KW-1133">Transmembrane helix</keyword>
<evidence type="ECO:0000313" key="8">
    <source>
        <dbReference type="EMBL" id="EXX93835.1"/>
    </source>
</evidence>
<keyword evidence="2" id="KW-1003">Cell membrane</keyword>
<feature type="transmembrane region" description="Helical" evidence="6">
    <location>
        <begin position="139"/>
        <end position="160"/>
    </location>
</feature>
<evidence type="ECO:0000256" key="2">
    <source>
        <dbReference type="ARBA" id="ARBA00022475"/>
    </source>
</evidence>
<reference evidence="8 9" key="1">
    <citation type="submission" date="2014-02" db="EMBL/GenBank/DDBJ databases">
        <title>Whole Genome Sequencing Of Bordetella Holmesii, An Emerging Opportunistic Infection Of Humans.</title>
        <authorList>
            <person name="Tettelin H."/>
            <person name="Hooven T.A."/>
            <person name="Hine E."/>
            <person name="Su Q."/>
            <person name="Huard R.C."/>
            <person name="Della-Latta P."/>
            <person name="Daugherty S.C."/>
            <person name="Agrawal S."/>
            <person name="Sengamalay N."/>
            <person name="Tallon L.J."/>
            <person name="Sadzewicz L."/>
            <person name="Whittier S."/>
            <person name="Fraser C.M."/>
            <person name="Ratner A.J."/>
        </authorList>
    </citation>
    <scope>NUCLEOTIDE SEQUENCE [LARGE SCALE GENOMIC DNA]</scope>
    <source>
        <strain evidence="8 9">1058</strain>
    </source>
</reference>
<proteinExistence type="predicted"/>
<comment type="caution">
    <text evidence="8">The sequence shown here is derived from an EMBL/GenBank/DDBJ whole genome shotgun (WGS) entry which is preliminary data.</text>
</comment>
<feature type="transmembrane region" description="Helical" evidence="6">
    <location>
        <begin position="114"/>
        <end position="133"/>
    </location>
</feature>
<dbReference type="InterPro" id="IPR042094">
    <property type="entry name" value="T2SS_GspF_sf"/>
</dbReference>
<dbReference type="PANTHER" id="PTHR35007:SF2">
    <property type="entry name" value="PILUS ASSEMBLE PROTEIN"/>
    <property type="match status" value="1"/>
</dbReference>
<evidence type="ECO:0000256" key="6">
    <source>
        <dbReference type="SAM" id="Phobius"/>
    </source>
</evidence>
<dbReference type="Proteomes" id="UP000023104">
    <property type="component" value="Unassembled WGS sequence"/>
</dbReference>
<name>A0ABN0RX49_9BORD</name>
<organism evidence="8 9">
    <name type="scientific">Bordetella holmesii 1058</name>
    <dbReference type="NCBI Taxonomy" id="1247648"/>
    <lineage>
        <taxon>Bacteria</taxon>
        <taxon>Pseudomonadati</taxon>
        <taxon>Pseudomonadota</taxon>
        <taxon>Betaproteobacteria</taxon>
        <taxon>Burkholderiales</taxon>
        <taxon>Alcaligenaceae</taxon>
        <taxon>Bordetella</taxon>
    </lineage>
</organism>
<keyword evidence="9" id="KW-1185">Reference proteome</keyword>
<dbReference type="Gene3D" id="1.20.81.30">
    <property type="entry name" value="Type II secretion system (T2SS), domain F"/>
    <property type="match status" value="1"/>
</dbReference>
<comment type="subcellular location">
    <subcellularLocation>
        <location evidence="1">Cell membrane</location>
        <topology evidence="1">Multi-pass membrane protein</topology>
    </subcellularLocation>
</comment>
<evidence type="ECO:0000256" key="4">
    <source>
        <dbReference type="ARBA" id="ARBA00022989"/>
    </source>
</evidence>
<evidence type="ECO:0000256" key="5">
    <source>
        <dbReference type="ARBA" id="ARBA00023136"/>
    </source>
</evidence>
<feature type="transmembrane region" description="Helical" evidence="6">
    <location>
        <begin position="289"/>
        <end position="313"/>
    </location>
</feature>
<feature type="domain" description="Type II secretion system protein GspF" evidence="7">
    <location>
        <begin position="179"/>
        <end position="304"/>
    </location>
</feature>
<evidence type="ECO:0000256" key="1">
    <source>
        <dbReference type="ARBA" id="ARBA00004651"/>
    </source>
</evidence>
<accession>A0ABN0RX49</accession>
<protein>
    <submittedName>
        <fullName evidence="8">Type II secretion system (T2SS), F family protein</fullName>
    </submittedName>
</protein>
<gene>
    <name evidence="8" type="ORF">D559_1240</name>
</gene>
<evidence type="ECO:0000259" key="7">
    <source>
        <dbReference type="Pfam" id="PF00482"/>
    </source>
</evidence>
<keyword evidence="3 6" id="KW-0812">Transmembrane</keyword>
<dbReference type="Pfam" id="PF00482">
    <property type="entry name" value="T2SSF"/>
    <property type="match status" value="1"/>
</dbReference>
<evidence type="ECO:0000313" key="9">
    <source>
        <dbReference type="Proteomes" id="UP000023104"/>
    </source>
</evidence>
<dbReference type="EMBL" id="JDTF01000004">
    <property type="protein sequence ID" value="EXX93835.1"/>
    <property type="molecule type" value="Genomic_DNA"/>
</dbReference>
<dbReference type="InterPro" id="IPR018076">
    <property type="entry name" value="T2SS_GspF_dom"/>
</dbReference>